<evidence type="ECO:0000313" key="3">
    <source>
        <dbReference type="Proteomes" id="UP000256869"/>
    </source>
</evidence>
<feature type="region of interest" description="Disordered" evidence="1">
    <location>
        <begin position="1"/>
        <end position="34"/>
    </location>
</feature>
<evidence type="ECO:0000256" key="1">
    <source>
        <dbReference type="SAM" id="MobiDB-lite"/>
    </source>
</evidence>
<dbReference type="Proteomes" id="UP000256869">
    <property type="component" value="Unassembled WGS sequence"/>
</dbReference>
<protein>
    <recommendedName>
        <fullName evidence="4">YqfQ-like protein</fullName>
    </recommendedName>
</protein>
<dbReference type="AlphaFoldDB" id="A0A3D9IMQ9"/>
<organism evidence="2 3">
    <name type="scientific">Cohnella lupini</name>
    <dbReference type="NCBI Taxonomy" id="1294267"/>
    <lineage>
        <taxon>Bacteria</taxon>
        <taxon>Bacillati</taxon>
        <taxon>Bacillota</taxon>
        <taxon>Bacilli</taxon>
        <taxon>Bacillales</taxon>
        <taxon>Paenibacillaceae</taxon>
        <taxon>Cohnella</taxon>
    </lineage>
</organism>
<proteinExistence type="predicted"/>
<name>A0A3D9IMQ9_9BACL</name>
<feature type="region of interest" description="Disordered" evidence="1">
    <location>
        <begin position="104"/>
        <end position="146"/>
    </location>
</feature>
<reference evidence="2 3" key="1">
    <citation type="submission" date="2018-07" db="EMBL/GenBank/DDBJ databases">
        <title>Genomic Encyclopedia of Type Strains, Phase III (KMG-III): the genomes of soil and plant-associated and newly described type strains.</title>
        <authorList>
            <person name="Whitman W."/>
        </authorList>
    </citation>
    <scope>NUCLEOTIDE SEQUENCE [LARGE SCALE GENOMIC DNA]</scope>
    <source>
        <strain evidence="2 3">CECT 8236</strain>
    </source>
</reference>
<comment type="caution">
    <text evidence="2">The sequence shown here is derived from an EMBL/GenBank/DDBJ whole genome shotgun (WGS) entry which is preliminary data.</text>
</comment>
<keyword evidence="3" id="KW-1185">Reference proteome</keyword>
<dbReference type="RefSeq" id="WP_115992356.1">
    <property type="nucleotide sequence ID" value="NZ_QRDY01000004.1"/>
</dbReference>
<sequence>MNETHSPSTRSWTSGFGQEQFPGIEETFSGPPAAINPTTVLPAVQAEAPSSSLLSKLPFNISNISDVKALVDRMGGVEGILTTMGKFQKFMATMQQIAPMVKLFMGNKKGKGSSDSGSKKRTTRRRSVKRPSGAGKRRSRKTAKRR</sequence>
<dbReference type="OrthoDB" id="2680668at2"/>
<evidence type="ECO:0000313" key="2">
    <source>
        <dbReference type="EMBL" id="RED63060.1"/>
    </source>
</evidence>
<feature type="compositionally biased region" description="Basic residues" evidence="1">
    <location>
        <begin position="119"/>
        <end position="146"/>
    </location>
</feature>
<feature type="compositionally biased region" description="Polar residues" evidence="1">
    <location>
        <begin position="1"/>
        <end position="17"/>
    </location>
</feature>
<dbReference type="EMBL" id="QRDY01000004">
    <property type="protein sequence ID" value="RED63060.1"/>
    <property type="molecule type" value="Genomic_DNA"/>
</dbReference>
<accession>A0A3D9IMQ9</accession>
<gene>
    <name evidence="2" type="ORF">DFP95_10453</name>
</gene>
<evidence type="ECO:0008006" key="4">
    <source>
        <dbReference type="Google" id="ProtNLM"/>
    </source>
</evidence>